<protein>
    <submittedName>
        <fullName evidence="2">Uncharacterized protein</fullName>
    </submittedName>
</protein>
<evidence type="ECO:0000256" key="1">
    <source>
        <dbReference type="SAM" id="Phobius"/>
    </source>
</evidence>
<geneLocation type="plasmid" evidence="2">
    <name>pBS01</name>
</geneLocation>
<evidence type="ECO:0000313" key="2">
    <source>
        <dbReference type="EMBL" id="MDL2419365.1"/>
    </source>
</evidence>
<keyword evidence="1" id="KW-1133">Transmembrane helix</keyword>
<dbReference type="Proteomes" id="UP001229716">
    <property type="component" value="Unassembled WGS sequence"/>
</dbReference>
<accession>A0ABT7KYY6</accession>
<keyword evidence="2" id="KW-0614">Plasmid</keyword>
<organism evidence="2 3">
    <name type="scientific">Bacillus shihchuchen</name>
    <dbReference type="NCBI Taxonomy" id="3036942"/>
    <lineage>
        <taxon>Bacteria</taxon>
        <taxon>Bacillati</taxon>
        <taxon>Bacillota</taxon>
        <taxon>Bacilli</taxon>
        <taxon>Bacillales</taxon>
        <taxon>Bacillaceae</taxon>
        <taxon>Bacillus</taxon>
        <taxon>Bacillus cereus group</taxon>
    </lineage>
</organism>
<sequence length="227" mass="26689">MKEMKLTISAGMYPLIFIWGLLIIISLVFVIFTLISLFNSMNINYMLKNLLKLREKILSSYGHILIYTFQIKWCKKYGHLHFNIESIYQSLKYTVENNMNKEFDDRIGELYNVLKVLNSSHNNVKVSSYLLMNEKNLKQEFNTSKSMFLDLNSTILKNTLTLINYLYKNDHYNKGKVALEMYFSMYSKNAEPILRKQFIESLDELLSSTDLNNGQKLNCILNGLTFY</sequence>
<feature type="transmembrane region" description="Helical" evidence="1">
    <location>
        <begin position="12"/>
        <end position="38"/>
    </location>
</feature>
<keyword evidence="1" id="KW-0472">Membrane</keyword>
<evidence type="ECO:0000313" key="3">
    <source>
        <dbReference type="Proteomes" id="UP001229716"/>
    </source>
</evidence>
<keyword evidence="3" id="KW-1185">Reference proteome</keyword>
<reference evidence="2 3" key="1">
    <citation type="journal article" date="2023" name="Int. J. Mol. Sci.">
        <title>Pathogenicity and Genomic Characterization of a Novel Genospecies, Bacillus shihchuchen, of the Bacillus cereus Group Isolated from Chinese Softshell Turtle (Pelodiscus sinensis).</title>
        <authorList>
            <person name="Cheng L.W."/>
            <person name="Byadgi O.V."/>
            <person name="Tsai C.E."/>
            <person name="Wang P.C."/>
            <person name="Chen S.C."/>
        </authorList>
    </citation>
    <scope>NUCLEOTIDE SEQUENCE [LARGE SCALE GENOMIC DNA]</scope>
    <source>
        <strain evidence="2 3">QF108-045</strain>
    </source>
</reference>
<comment type="caution">
    <text evidence="2">The sequence shown here is derived from an EMBL/GenBank/DDBJ whole genome shotgun (WGS) entry which is preliminary data.</text>
</comment>
<gene>
    <name evidence="2" type="ORF">P6F46_27715</name>
</gene>
<proteinExistence type="predicted"/>
<keyword evidence="1" id="KW-0812">Transmembrane</keyword>
<name>A0ABT7KYY6_9BACI</name>
<dbReference type="EMBL" id="JASWHZ010000002">
    <property type="protein sequence ID" value="MDL2419365.1"/>
    <property type="molecule type" value="Genomic_DNA"/>
</dbReference>